<sequence>MMRRGPTIKGLYLEWEGLRVFGAIGITDVQNELEIRFTSPHLPEEASLRSKPYLWCNARIVNSCI</sequence>
<dbReference type="STRING" id="1035195.HMPREF9997_00447"/>
<gene>
    <name evidence="1" type="ORF">HMPREF9997_00447</name>
</gene>
<protein>
    <submittedName>
        <fullName evidence="1">Uncharacterized protein</fullName>
    </submittedName>
</protein>
<evidence type="ECO:0000313" key="1">
    <source>
        <dbReference type="EMBL" id="EKX91786.1"/>
    </source>
</evidence>
<evidence type="ECO:0000313" key="2">
    <source>
        <dbReference type="Proteomes" id="UP000010445"/>
    </source>
</evidence>
<reference evidence="1 2" key="1">
    <citation type="submission" date="2012-05" db="EMBL/GenBank/DDBJ databases">
        <authorList>
            <person name="Weinstock G."/>
            <person name="Sodergren E."/>
            <person name="Lobos E.A."/>
            <person name="Fulton L."/>
            <person name="Fulton R."/>
            <person name="Courtney L."/>
            <person name="Fronick C."/>
            <person name="O'Laughlin M."/>
            <person name="Godfrey J."/>
            <person name="Wilson R.M."/>
            <person name="Miner T."/>
            <person name="Farmer C."/>
            <person name="Delehaunty K."/>
            <person name="Cordes M."/>
            <person name="Minx P."/>
            <person name="Tomlinson C."/>
            <person name="Chen J."/>
            <person name="Wollam A."/>
            <person name="Pepin K.H."/>
            <person name="Bhonagiri V."/>
            <person name="Zhang X."/>
            <person name="Suruliraj S."/>
            <person name="Warren W."/>
            <person name="Mitreva M."/>
            <person name="Mardis E.R."/>
            <person name="Wilson R.K."/>
        </authorList>
    </citation>
    <scope>NUCLEOTIDE SEQUENCE [LARGE SCALE GENOMIC DNA]</scope>
    <source>
        <strain evidence="1 2">F0235</strain>
    </source>
</reference>
<dbReference type="AlphaFoldDB" id="L1MLI3"/>
<dbReference type="Proteomes" id="UP000010445">
    <property type="component" value="Unassembled WGS sequence"/>
</dbReference>
<keyword evidence="2" id="KW-1185">Reference proteome</keyword>
<organism evidence="1 2">
    <name type="scientific">Corynebacterium durum F0235</name>
    <dbReference type="NCBI Taxonomy" id="1035195"/>
    <lineage>
        <taxon>Bacteria</taxon>
        <taxon>Bacillati</taxon>
        <taxon>Actinomycetota</taxon>
        <taxon>Actinomycetes</taxon>
        <taxon>Mycobacteriales</taxon>
        <taxon>Corynebacteriaceae</taxon>
        <taxon>Corynebacterium</taxon>
    </lineage>
</organism>
<dbReference type="EMBL" id="AMEM01000009">
    <property type="protein sequence ID" value="EKX91786.1"/>
    <property type="molecule type" value="Genomic_DNA"/>
</dbReference>
<accession>L1MLI3</accession>
<comment type="caution">
    <text evidence="1">The sequence shown here is derived from an EMBL/GenBank/DDBJ whole genome shotgun (WGS) entry which is preliminary data.</text>
</comment>
<proteinExistence type="predicted"/>
<name>L1MLI3_9CORY</name>
<dbReference type="HOGENOM" id="CLU_2842333_0_0_11"/>